<dbReference type="Gene3D" id="2.10.260.10">
    <property type="match status" value="1"/>
</dbReference>
<evidence type="ECO:0000313" key="2">
    <source>
        <dbReference type="Proteomes" id="UP000034181"/>
    </source>
</evidence>
<sequence>MIQQTIQIGNSVGVIIPKNVLEENKIKVGDKVQVDVKPVKKSVGGVDAKFMKMADEFIEEHKDVLQALANR</sequence>
<dbReference type="EMBL" id="LBUZ01000011">
    <property type="protein sequence ID" value="KKQ75413.1"/>
    <property type="molecule type" value="Genomic_DNA"/>
</dbReference>
<name>A0A0G0K6U3_9BACT</name>
<comment type="caution">
    <text evidence="1">The sequence shown here is derived from an EMBL/GenBank/DDBJ whole genome shotgun (WGS) entry which is preliminary data.</text>
</comment>
<protein>
    <submittedName>
        <fullName evidence="1">Uncharacterized protein</fullName>
    </submittedName>
</protein>
<gene>
    <name evidence="1" type="ORF">US96_C0011G0011</name>
</gene>
<dbReference type="Proteomes" id="UP000034181">
    <property type="component" value="Unassembled WGS sequence"/>
</dbReference>
<accession>A0A0G0K6U3</accession>
<proteinExistence type="predicted"/>
<dbReference type="AlphaFoldDB" id="A0A0G0K6U3"/>
<evidence type="ECO:0000313" key="1">
    <source>
        <dbReference type="EMBL" id="KKQ75413.1"/>
    </source>
</evidence>
<reference evidence="1 2" key="1">
    <citation type="journal article" date="2015" name="Nature">
        <title>rRNA introns, odd ribosomes, and small enigmatic genomes across a large radiation of phyla.</title>
        <authorList>
            <person name="Brown C.T."/>
            <person name="Hug L.A."/>
            <person name="Thomas B.C."/>
            <person name="Sharon I."/>
            <person name="Castelle C.J."/>
            <person name="Singh A."/>
            <person name="Wilkins M.J."/>
            <person name="Williams K.H."/>
            <person name="Banfield J.F."/>
        </authorList>
    </citation>
    <scope>NUCLEOTIDE SEQUENCE [LARGE SCALE GENOMIC DNA]</scope>
</reference>
<dbReference type="InterPro" id="IPR037914">
    <property type="entry name" value="SpoVT-AbrB_sf"/>
</dbReference>
<dbReference type="SUPFAM" id="SSF89447">
    <property type="entry name" value="AbrB/MazE/MraZ-like"/>
    <property type="match status" value="1"/>
</dbReference>
<organism evidence="1 2">
    <name type="scientific">Candidatus Woesebacteria bacterium GW2011_GWB1_38_5b</name>
    <dbReference type="NCBI Taxonomy" id="1618569"/>
    <lineage>
        <taxon>Bacteria</taxon>
        <taxon>Candidatus Woeseibacteriota</taxon>
    </lineage>
</organism>